<keyword evidence="2" id="KW-1185">Reference proteome</keyword>
<accession>A0AC61QWL2</accession>
<organism evidence="1 2">
    <name type="scientific">Hominisplanchenecus murintestinalis</name>
    <dbReference type="NCBI Taxonomy" id="2941517"/>
    <lineage>
        <taxon>Bacteria</taxon>
        <taxon>Bacillati</taxon>
        <taxon>Bacillota</taxon>
        <taxon>Clostridia</taxon>
        <taxon>Lachnospirales</taxon>
        <taxon>Lachnospiraceae</taxon>
        <taxon>Hominisplanchenecus</taxon>
    </lineage>
</organism>
<dbReference type="EMBL" id="SRZB01000035">
    <property type="protein sequence ID" value="TGX97234.1"/>
    <property type="molecule type" value="Genomic_DNA"/>
</dbReference>
<dbReference type="Proteomes" id="UP000307720">
    <property type="component" value="Unassembled WGS sequence"/>
</dbReference>
<proteinExistence type="predicted"/>
<protein>
    <submittedName>
        <fullName evidence="1">ADP-ribosylglycohydrolase family protein</fullName>
    </submittedName>
</protein>
<comment type="caution">
    <text evidence="1">The sequence shown here is derived from an EMBL/GenBank/DDBJ whole genome shotgun (WGS) entry which is preliminary data.</text>
</comment>
<name>A0AC61QWL2_9FIRM</name>
<reference evidence="1" key="1">
    <citation type="submission" date="2019-04" db="EMBL/GenBank/DDBJ databases">
        <title>Microbes associate with the intestines of laboratory mice.</title>
        <authorList>
            <person name="Navarre W."/>
            <person name="Wong E."/>
            <person name="Huang K."/>
            <person name="Tropini C."/>
            <person name="Ng K."/>
            <person name="Yu B."/>
        </authorList>
    </citation>
    <scope>NUCLEOTIDE SEQUENCE</scope>
    <source>
        <strain evidence="1">NM72_1-8</strain>
    </source>
</reference>
<sequence length="136" mass="15094">MGKVVFRNLKELTDIIDLSVRLSENGGRDLDNIHRIGEGWGAEETLGIAIYCSLRHQNDFSAGVIAAVNHKGDSDSAGVVTGNILGALLGYGRIDEKWKPIWNSQTSSWKWRMTCVMDDKCMNTAIMRIRLGLESI</sequence>
<evidence type="ECO:0000313" key="2">
    <source>
        <dbReference type="Proteomes" id="UP000307720"/>
    </source>
</evidence>
<gene>
    <name evidence="1" type="ORF">E5357_13205</name>
</gene>
<evidence type="ECO:0000313" key="1">
    <source>
        <dbReference type="EMBL" id="TGX97234.1"/>
    </source>
</evidence>